<gene>
    <name evidence="2" type="ORF">GX576_06410</name>
</gene>
<dbReference type="InterPro" id="IPR010127">
    <property type="entry name" value="Phasin_subfam-1"/>
</dbReference>
<reference evidence="2 3" key="1">
    <citation type="journal article" date="2020" name="Biotechnol. Biofuels">
        <title>New insights from the biogas microbiome by comprehensive genome-resolved metagenomics of nearly 1600 species originating from multiple anaerobic digesters.</title>
        <authorList>
            <person name="Campanaro S."/>
            <person name="Treu L."/>
            <person name="Rodriguez-R L.M."/>
            <person name="Kovalovszki A."/>
            <person name="Ziels R.M."/>
            <person name="Maus I."/>
            <person name="Zhu X."/>
            <person name="Kougias P.G."/>
            <person name="Basile A."/>
            <person name="Luo G."/>
            <person name="Schluter A."/>
            <person name="Konstantinidis K.T."/>
            <person name="Angelidaki I."/>
        </authorList>
    </citation>
    <scope>NUCLEOTIDE SEQUENCE [LARGE SCALE GENOMIC DNA]</scope>
    <source>
        <strain evidence="2">AS06rmzACSIP_256</strain>
    </source>
</reference>
<feature type="domain" description="Phasin" evidence="1">
    <location>
        <begin position="17"/>
        <end position="107"/>
    </location>
</feature>
<dbReference type="EMBL" id="JAAYYV010000169">
    <property type="protein sequence ID" value="NLF54018.1"/>
    <property type="molecule type" value="Genomic_DNA"/>
</dbReference>
<dbReference type="AlphaFoldDB" id="A0A7X7LVJ9"/>
<evidence type="ECO:0000313" key="2">
    <source>
        <dbReference type="EMBL" id="NLF54018.1"/>
    </source>
</evidence>
<dbReference type="InterPro" id="IPR018968">
    <property type="entry name" value="Phasin"/>
</dbReference>
<dbReference type="RefSeq" id="WP_068809530.1">
    <property type="nucleotide sequence ID" value="NZ_MBFM01000006.1"/>
</dbReference>
<sequence>MSVTPEKIVETGKAKLETNLKTIGTAGSSVFAAAEKLVALNVAATRATIDDSAELIRKLLAAKDPKALAAVQLGAIAPALEKAVTYFGSVAGITAQTQSDLVKLAEAEALVLVHNANATLEGALKNAPFGADAAVKALKSAVASVTSVYQTATEVAKQVTESTQAGVKSATDVAVETVSKNTQAAVSALKVAA</sequence>
<organism evidence="2 3">
    <name type="scientific">Thauera phenolivorans</name>
    <dbReference type="NCBI Taxonomy" id="1792543"/>
    <lineage>
        <taxon>Bacteria</taxon>
        <taxon>Pseudomonadati</taxon>
        <taxon>Pseudomonadota</taxon>
        <taxon>Betaproteobacteria</taxon>
        <taxon>Rhodocyclales</taxon>
        <taxon>Zoogloeaceae</taxon>
        <taxon>Thauera</taxon>
    </lineage>
</organism>
<dbReference type="NCBIfam" id="TIGR01841">
    <property type="entry name" value="phasin"/>
    <property type="match status" value="1"/>
</dbReference>
<comment type="caution">
    <text evidence="2">The sequence shown here is derived from an EMBL/GenBank/DDBJ whole genome shotgun (WGS) entry which is preliminary data.</text>
</comment>
<dbReference type="Pfam" id="PF09361">
    <property type="entry name" value="Phasin_2"/>
    <property type="match status" value="1"/>
</dbReference>
<dbReference type="OrthoDB" id="8526431at2"/>
<protein>
    <submittedName>
        <fullName evidence="2">Phasin family protein</fullName>
    </submittedName>
</protein>
<evidence type="ECO:0000259" key="1">
    <source>
        <dbReference type="Pfam" id="PF09361"/>
    </source>
</evidence>
<name>A0A7X7LVJ9_9RHOO</name>
<dbReference type="Proteomes" id="UP000536534">
    <property type="component" value="Unassembled WGS sequence"/>
</dbReference>
<proteinExistence type="predicted"/>
<accession>A0A7X7LVJ9</accession>
<evidence type="ECO:0000313" key="3">
    <source>
        <dbReference type="Proteomes" id="UP000536534"/>
    </source>
</evidence>